<feature type="compositionally biased region" description="Pro residues" evidence="1">
    <location>
        <begin position="1"/>
        <end position="16"/>
    </location>
</feature>
<dbReference type="InterPro" id="IPR038967">
    <property type="entry name" value="Dsc4-like"/>
</dbReference>
<sequence length="238" mass="25795">MTPPAPPPRLLPPPKPHPQRLQRSQHLDHLLRTLDILIYSQLSILYYMDCSLPHLLLRALPHYLLFTPRPPHTAPPPHRPYTTTILLTNILVLLLHVFSAAPAAGDAARGYLHGGLVMDIVGEAGPVGKWRLDVDLEERGMVRAEGRGDRVAGFGGEGGGADEGADHPLDAFYTGEYVIANLHVLGTLRRQWMRYRNVSVDASTSSTTGSQTAMAAAGAGRRFGFPLRVGDGVLGPPS</sequence>
<dbReference type="GO" id="GO:0044695">
    <property type="term" value="C:Dsc E3 ubiquitin ligase complex"/>
    <property type="evidence" value="ECO:0007669"/>
    <property type="project" value="InterPro"/>
</dbReference>
<dbReference type="GO" id="GO:0032933">
    <property type="term" value="P:SREBP signaling pathway"/>
    <property type="evidence" value="ECO:0007669"/>
    <property type="project" value="InterPro"/>
</dbReference>
<evidence type="ECO:0000256" key="1">
    <source>
        <dbReference type="SAM" id="MobiDB-lite"/>
    </source>
</evidence>
<evidence type="ECO:0000313" key="3">
    <source>
        <dbReference type="EMBL" id="KAA6416164.1"/>
    </source>
</evidence>
<dbReference type="PANTHER" id="PTHR39405">
    <property type="entry name" value="DSC E3 UBIQUITIN LIGASE COMPLEX SUBUNIT 4"/>
    <property type="match status" value="1"/>
</dbReference>
<feature type="region of interest" description="Disordered" evidence="1">
    <location>
        <begin position="1"/>
        <end position="21"/>
    </location>
</feature>
<dbReference type="InterPro" id="IPR013715">
    <property type="entry name" value="DUF1746"/>
</dbReference>
<dbReference type="Pfam" id="PF08508">
    <property type="entry name" value="DUF1746"/>
    <property type="match status" value="1"/>
</dbReference>
<gene>
    <name evidence="3" type="ORF">FRX48_00884</name>
</gene>
<dbReference type="Proteomes" id="UP000324767">
    <property type="component" value="Unassembled WGS sequence"/>
</dbReference>
<reference evidence="3 4" key="1">
    <citation type="submission" date="2019-09" db="EMBL/GenBank/DDBJ databases">
        <title>The hologenome of the rock-dwelling lichen Lasallia pustulata.</title>
        <authorList>
            <person name="Greshake Tzovaras B."/>
            <person name="Segers F."/>
            <person name="Bicker A."/>
            <person name="Dal Grande F."/>
            <person name="Otte J."/>
            <person name="Hankeln T."/>
            <person name="Schmitt I."/>
            <person name="Ebersberger I."/>
        </authorList>
    </citation>
    <scope>NUCLEOTIDE SEQUENCE [LARGE SCALE GENOMIC DNA]</scope>
    <source>
        <strain evidence="3">A1-1</strain>
    </source>
</reference>
<evidence type="ECO:0000259" key="2">
    <source>
        <dbReference type="Pfam" id="PF08508"/>
    </source>
</evidence>
<protein>
    <recommendedName>
        <fullName evidence="2">DUF1746 domain-containing protein</fullName>
    </recommendedName>
</protein>
<feature type="domain" description="DUF1746" evidence="2">
    <location>
        <begin position="34"/>
        <end position="132"/>
    </location>
</feature>
<dbReference type="OrthoDB" id="5428737at2759"/>
<name>A0A5M8Q1T5_9LECA</name>
<accession>A0A5M8Q1T5</accession>
<organism evidence="3 4">
    <name type="scientific">Lasallia pustulata</name>
    <dbReference type="NCBI Taxonomy" id="136370"/>
    <lineage>
        <taxon>Eukaryota</taxon>
        <taxon>Fungi</taxon>
        <taxon>Dikarya</taxon>
        <taxon>Ascomycota</taxon>
        <taxon>Pezizomycotina</taxon>
        <taxon>Lecanoromycetes</taxon>
        <taxon>OSLEUM clade</taxon>
        <taxon>Umbilicariomycetidae</taxon>
        <taxon>Umbilicariales</taxon>
        <taxon>Umbilicariaceae</taxon>
        <taxon>Lasallia</taxon>
    </lineage>
</organism>
<evidence type="ECO:0000313" key="4">
    <source>
        <dbReference type="Proteomes" id="UP000324767"/>
    </source>
</evidence>
<dbReference type="AlphaFoldDB" id="A0A5M8Q1T5"/>
<comment type="caution">
    <text evidence="3">The sequence shown here is derived from an EMBL/GenBank/DDBJ whole genome shotgun (WGS) entry which is preliminary data.</text>
</comment>
<dbReference type="GO" id="GO:0005783">
    <property type="term" value="C:endoplasmic reticulum"/>
    <property type="evidence" value="ECO:0007669"/>
    <property type="project" value="TreeGrafter"/>
</dbReference>
<proteinExistence type="predicted"/>
<dbReference type="PANTHER" id="PTHR39405:SF1">
    <property type="entry name" value="DSC E3 UBIQUITIN LIGASE COMPLEX SUBUNIT 4"/>
    <property type="match status" value="1"/>
</dbReference>
<dbReference type="EMBL" id="VXIT01000001">
    <property type="protein sequence ID" value="KAA6416164.1"/>
    <property type="molecule type" value="Genomic_DNA"/>
</dbReference>